<evidence type="ECO:0000313" key="2">
    <source>
        <dbReference type="EMBL" id="MBY24399.1"/>
    </source>
</evidence>
<reference evidence="2" key="1">
    <citation type="submission" date="2018-04" db="EMBL/GenBank/DDBJ databases">
        <title>Transcriptome of Schizaphis graminum biotype I.</title>
        <authorList>
            <person name="Scully E.D."/>
            <person name="Geib S.M."/>
            <person name="Palmer N.A."/>
            <person name="Koch K."/>
            <person name="Bradshaw J."/>
            <person name="Heng-Moss T."/>
            <person name="Sarath G."/>
        </authorList>
    </citation>
    <scope>NUCLEOTIDE SEQUENCE</scope>
</reference>
<dbReference type="AlphaFoldDB" id="A0A2S2P4K8"/>
<protein>
    <submittedName>
        <fullName evidence="2">Uncharacterized protein</fullName>
    </submittedName>
</protein>
<keyword evidence="1" id="KW-0812">Transmembrane</keyword>
<feature type="transmembrane region" description="Helical" evidence="1">
    <location>
        <begin position="12"/>
        <end position="33"/>
    </location>
</feature>
<evidence type="ECO:0000256" key="1">
    <source>
        <dbReference type="SAM" id="Phobius"/>
    </source>
</evidence>
<sequence>MYLLFSGILHLMISLNACLKLCIIYIAFILSYFKRLDKTKRSKSDDCKVDIKYIIIYYIHISICIKLHDIICFMRILWLLFIAYKYYFIFSSESARTKFRHNNQHR</sequence>
<keyword evidence="1" id="KW-1133">Transmembrane helix</keyword>
<accession>A0A2S2P4K8</accession>
<organism evidence="2">
    <name type="scientific">Schizaphis graminum</name>
    <name type="common">Green bug aphid</name>
    <dbReference type="NCBI Taxonomy" id="13262"/>
    <lineage>
        <taxon>Eukaryota</taxon>
        <taxon>Metazoa</taxon>
        <taxon>Ecdysozoa</taxon>
        <taxon>Arthropoda</taxon>
        <taxon>Hexapoda</taxon>
        <taxon>Insecta</taxon>
        <taxon>Pterygota</taxon>
        <taxon>Neoptera</taxon>
        <taxon>Paraneoptera</taxon>
        <taxon>Hemiptera</taxon>
        <taxon>Sternorrhyncha</taxon>
        <taxon>Aphidomorpha</taxon>
        <taxon>Aphidoidea</taxon>
        <taxon>Aphididae</taxon>
        <taxon>Aphidini</taxon>
        <taxon>Schizaphis</taxon>
    </lineage>
</organism>
<feature type="transmembrane region" description="Helical" evidence="1">
    <location>
        <begin position="54"/>
        <end position="84"/>
    </location>
</feature>
<gene>
    <name evidence="2" type="ORF">g.21741</name>
</gene>
<dbReference type="EMBL" id="GGMR01011780">
    <property type="protein sequence ID" value="MBY24399.1"/>
    <property type="molecule type" value="Transcribed_RNA"/>
</dbReference>
<keyword evidence="1" id="KW-0472">Membrane</keyword>
<proteinExistence type="predicted"/>
<name>A0A2S2P4K8_SCHGA</name>